<dbReference type="STRING" id="181874.A0A409WD04"/>
<protein>
    <submittedName>
        <fullName evidence="2">Uncharacterized protein</fullName>
    </submittedName>
</protein>
<dbReference type="PANTHER" id="PTHR46579:SF1">
    <property type="entry name" value="F5_8 TYPE C DOMAIN-CONTAINING PROTEIN"/>
    <property type="match status" value="1"/>
</dbReference>
<feature type="compositionally biased region" description="Polar residues" evidence="1">
    <location>
        <begin position="8"/>
        <end position="21"/>
    </location>
</feature>
<feature type="region of interest" description="Disordered" evidence="1">
    <location>
        <begin position="1"/>
        <end position="21"/>
    </location>
</feature>
<feature type="compositionally biased region" description="Acidic residues" evidence="1">
    <location>
        <begin position="461"/>
        <end position="481"/>
    </location>
</feature>
<dbReference type="InParanoid" id="A0A409WD04"/>
<comment type="caution">
    <text evidence="2">The sequence shown here is derived from an EMBL/GenBank/DDBJ whole genome shotgun (WGS) entry which is preliminary data.</text>
</comment>
<name>A0A409WD04_9AGAR</name>
<gene>
    <name evidence="2" type="ORF">CVT24_007928</name>
</gene>
<evidence type="ECO:0000313" key="3">
    <source>
        <dbReference type="Proteomes" id="UP000284842"/>
    </source>
</evidence>
<dbReference type="Proteomes" id="UP000284842">
    <property type="component" value="Unassembled WGS sequence"/>
</dbReference>
<organism evidence="2 3">
    <name type="scientific">Panaeolus cyanescens</name>
    <dbReference type="NCBI Taxonomy" id="181874"/>
    <lineage>
        <taxon>Eukaryota</taxon>
        <taxon>Fungi</taxon>
        <taxon>Dikarya</taxon>
        <taxon>Basidiomycota</taxon>
        <taxon>Agaricomycotina</taxon>
        <taxon>Agaricomycetes</taxon>
        <taxon>Agaricomycetidae</taxon>
        <taxon>Agaricales</taxon>
        <taxon>Agaricineae</taxon>
        <taxon>Galeropsidaceae</taxon>
        <taxon>Panaeolus</taxon>
    </lineage>
</organism>
<sequence>MPPRRPTQAASQSGPSNPNRKGSTAICLCIYHGCKNATFTNRTTGEVHPGREVSRQTLSNHRKKDQKWAALQNATPSAGTGPHSVLQDVAGIIPERAPSPSITLPSESGSDATIAMAVDEASAPSIGPWILPAFPDTPSISTLQTAIQSLVDILAVWLYALCGLSRQSTICVLKVLHNIIILAIQVGYLSSQTDLPLRPGGAYFTTPFDVRTAITHLSIEPTLPENVFIAGITPAPHEPDVISITHLLDPIVDQFLDMWNGSIIRTYLHPQGIFYRVAVLPGIGDMPAMRKAFGRAGVGSNRHMCSLCQISKDNIDDIDTIFPPHVGEDILLASTRWKESALRKERDMIFAEAGVRWSPLLRLTYRDPVKHTIVGAMHNWIEGVLQHHVRVYWSIGVPAGVASTRAKAKQQSNQSGASIALPDTPTVTTLSIDEHGYAMDVDDDGNSDSGSQRTYSTDTVDGTESEGDFGQGDTDDLEDEEPAPRATQTFTQSQLDAIRCCIADVVIPSWIDRPPSNLGEASHGKLKADEWLTLITIFLPMILPEIWYESAYHTLLQNFAYLVTCTNVVCSYTVSPFFANLYTNHYVAYRKSSLALFPECKSRPNHHFAMHNGELMQYWGPLILLSEFTGERFNGILQKTKTNGRLRMFLFAKLIIYTTPLMP</sequence>
<proteinExistence type="predicted"/>
<reference evidence="2 3" key="1">
    <citation type="journal article" date="2018" name="Evol. Lett.">
        <title>Horizontal gene cluster transfer increased hallucinogenic mushroom diversity.</title>
        <authorList>
            <person name="Reynolds H.T."/>
            <person name="Vijayakumar V."/>
            <person name="Gluck-Thaler E."/>
            <person name="Korotkin H.B."/>
            <person name="Matheny P.B."/>
            <person name="Slot J.C."/>
        </authorList>
    </citation>
    <scope>NUCLEOTIDE SEQUENCE [LARGE SCALE GENOMIC DNA]</scope>
    <source>
        <strain evidence="2 3">2629</strain>
    </source>
</reference>
<keyword evidence="3" id="KW-1185">Reference proteome</keyword>
<dbReference type="OrthoDB" id="3269001at2759"/>
<dbReference type="PANTHER" id="PTHR46579">
    <property type="entry name" value="F5/8 TYPE C DOMAIN-CONTAINING PROTEIN-RELATED"/>
    <property type="match status" value="1"/>
</dbReference>
<feature type="region of interest" description="Disordered" evidence="1">
    <location>
        <begin position="437"/>
        <end position="491"/>
    </location>
</feature>
<accession>A0A409WD04</accession>
<evidence type="ECO:0000256" key="1">
    <source>
        <dbReference type="SAM" id="MobiDB-lite"/>
    </source>
</evidence>
<dbReference type="AlphaFoldDB" id="A0A409WD04"/>
<feature type="region of interest" description="Disordered" evidence="1">
    <location>
        <begin position="43"/>
        <end position="65"/>
    </location>
</feature>
<evidence type="ECO:0000313" key="2">
    <source>
        <dbReference type="EMBL" id="PPQ76394.1"/>
    </source>
</evidence>
<dbReference type="EMBL" id="NHTK01005577">
    <property type="protein sequence ID" value="PPQ76394.1"/>
    <property type="molecule type" value="Genomic_DNA"/>
</dbReference>